<accession>A0A7K0C6H0</accession>
<dbReference type="GO" id="GO:0004674">
    <property type="term" value="F:protein serine/threonine kinase activity"/>
    <property type="evidence" value="ECO:0007669"/>
    <property type="project" value="UniProtKB-EC"/>
</dbReference>
<comment type="caution">
    <text evidence="8">The sequence shown here is derived from an EMBL/GenBank/DDBJ whole genome shotgun (WGS) entry which is preliminary data.</text>
</comment>
<dbReference type="Pfam" id="PF00069">
    <property type="entry name" value="Pkinase"/>
    <property type="match status" value="1"/>
</dbReference>
<feature type="compositionally biased region" description="Pro residues" evidence="6">
    <location>
        <begin position="323"/>
        <end position="332"/>
    </location>
</feature>
<dbReference type="GO" id="GO:0005524">
    <property type="term" value="F:ATP binding"/>
    <property type="evidence" value="ECO:0007669"/>
    <property type="project" value="UniProtKB-UniRule"/>
</dbReference>
<feature type="region of interest" description="Disordered" evidence="6">
    <location>
        <begin position="381"/>
        <end position="416"/>
    </location>
</feature>
<keyword evidence="4 5" id="KW-0067">ATP-binding</keyword>
<proteinExistence type="predicted"/>
<dbReference type="EMBL" id="WEGH01000005">
    <property type="protein sequence ID" value="MQY09059.1"/>
    <property type="molecule type" value="Genomic_DNA"/>
</dbReference>
<evidence type="ECO:0000256" key="1">
    <source>
        <dbReference type="ARBA" id="ARBA00022679"/>
    </source>
</evidence>
<evidence type="ECO:0000256" key="5">
    <source>
        <dbReference type="PROSITE-ProRule" id="PRU10141"/>
    </source>
</evidence>
<dbReference type="PANTHER" id="PTHR43289">
    <property type="entry name" value="MITOGEN-ACTIVATED PROTEIN KINASE KINASE KINASE 20-RELATED"/>
    <property type="match status" value="1"/>
</dbReference>
<dbReference type="RefSeq" id="WP_194293570.1">
    <property type="nucleotide sequence ID" value="NZ_WEGH01000005.1"/>
</dbReference>
<organism evidence="8 9">
    <name type="scientific">Actinomadura macrotermitis</name>
    <dbReference type="NCBI Taxonomy" id="2585200"/>
    <lineage>
        <taxon>Bacteria</taxon>
        <taxon>Bacillati</taxon>
        <taxon>Actinomycetota</taxon>
        <taxon>Actinomycetes</taxon>
        <taxon>Streptosporangiales</taxon>
        <taxon>Thermomonosporaceae</taxon>
        <taxon>Actinomadura</taxon>
    </lineage>
</organism>
<dbReference type="Proteomes" id="UP000487268">
    <property type="component" value="Unassembled WGS sequence"/>
</dbReference>
<dbReference type="InterPro" id="IPR017441">
    <property type="entry name" value="Protein_kinase_ATP_BS"/>
</dbReference>
<dbReference type="InterPro" id="IPR008271">
    <property type="entry name" value="Ser/Thr_kinase_AS"/>
</dbReference>
<dbReference type="Gene3D" id="1.10.510.10">
    <property type="entry name" value="Transferase(Phosphotransferase) domain 1"/>
    <property type="match status" value="1"/>
</dbReference>
<evidence type="ECO:0000256" key="6">
    <source>
        <dbReference type="SAM" id="MobiDB-lite"/>
    </source>
</evidence>
<dbReference type="SUPFAM" id="SSF56112">
    <property type="entry name" value="Protein kinase-like (PK-like)"/>
    <property type="match status" value="1"/>
</dbReference>
<dbReference type="AlphaFoldDB" id="A0A7K0C6H0"/>
<feature type="region of interest" description="Disordered" evidence="6">
    <location>
        <begin position="315"/>
        <end position="339"/>
    </location>
</feature>
<gene>
    <name evidence="8" type="primary">pknD_55</name>
    <name evidence="8" type="ORF">ACRB68_71710</name>
</gene>
<evidence type="ECO:0000256" key="3">
    <source>
        <dbReference type="ARBA" id="ARBA00022777"/>
    </source>
</evidence>
<dbReference type="SMART" id="SM00220">
    <property type="entry name" value="S_TKc"/>
    <property type="match status" value="1"/>
</dbReference>
<keyword evidence="1 8" id="KW-0808">Transferase</keyword>
<evidence type="ECO:0000313" key="8">
    <source>
        <dbReference type="EMBL" id="MQY09059.1"/>
    </source>
</evidence>
<dbReference type="Gene3D" id="3.30.200.20">
    <property type="entry name" value="Phosphorylase Kinase, domain 1"/>
    <property type="match status" value="1"/>
</dbReference>
<feature type="domain" description="Protein kinase" evidence="7">
    <location>
        <begin position="22"/>
        <end position="275"/>
    </location>
</feature>
<protein>
    <submittedName>
        <fullName evidence="8">Serine/threonine-protein kinase PknD</fullName>
        <ecNumber evidence="8">2.7.11.1</ecNumber>
    </submittedName>
</protein>
<dbReference type="PROSITE" id="PS00108">
    <property type="entry name" value="PROTEIN_KINASE_ST"/>
    <property type="match status" value="1"/>
</dbReference>
<evidence type="ECO:0000259" key="7">
    <source>
        <dbReference type="PROSITE" id="PS50011"/>
    </source>
</evidence>
<keyword evidence="9" id="KW-1185">Reference proteome</keyword>
<keyword evidence="2 5" id="KW-0547">Nucleotide-binding</keyword>
<evidence type="ECO:0000256" key="4">
    <source>
        <dbReference type="ARBA" id="ARBA00022840"/>
    </source>
</evidence>
<dbReference type="InterPro" id="IPR011009">
    <property type="entry name" value="Kinase-like_dom_sf"/>
</dbReference>
<dbReference type="InterPro" id="IPR000719">
    <property type="entry name" value="Prot_kinase_dom"/>
</dbReference>
<reference evidence="8 9" key="1">
    <citation type="submission" date="2019-10" db="EMBL/GenBank/DDBJ databases">
        <title>Actinomadura rubteroloni sp. nov. and Actinomadura macrotermitis sp. nov., isolated from the gut of fungus growing-termite Macrotermes natalensis.</title>
        <authorList>
            <person name="Benndorf R."/>
            <person name="Martin K."/>
            <person name="Kuefner M."/>
            <person name="De Beer W."/>
            <person name="Kaster A.-K."/>
            <person name="Vollmers J."/>
            <person name="Poulsen M."/>
            <person name="Beemelmanns C."/>
        </authorList>
    </citation>
    <scope>NUCLEOTIDE SEQUENCE [LARGE SCALE GENOMIC DNA]</scope>
    <source>
        <strain evidence="8 9">RB68</strain>
    </source>
</reference>
<name>A0A7K0C6H0_9ACTN</name>
<sequence length="501" mass="51646">MRRRESLMGALVPGDPGVLGPFVLLGRLGAGSMGRVYLGRSAAGRLVAVKTIHAELARDAGFRVRFGHEAAAARRVSGAYTAPVVAAAPDADPPWLATAYVPAPSLERLVEVAGPLPVAAVRWLAAGCAEALESVHAAGLVHRDLKPSNVLVALDGPRVIDFGLAHACERARVTVSRVAVGTPAYMAPEQAAGAREVTPASDVYALGSALLYAATGHGPYAGEGVLELMAQLATRPPDLAGLPPALDALVRACLERDPRDRPRPAELVAAVSPALDRGAGGDPGRAYLPAVALELVQEYRDGPRLELGAEPVAAEPMGEEEPPPPQAPPVPAPASTAPRTASSSVGVFLREPRNRLASVLAVALVGIGVLIGRAFWPGGGTEPQARPARQGPPAPPGPVSGAHDRPGGPPEITVNQPYGDARTVFVVHGTGWPPGERVALRLDASRARPGPWADRAGTFNYGVNQGGEFHPGGLPPGRHRISALVPGGGRPPVTASFRVDP</sequence>
<dbReference type="PROSITE" id="PS00107">
    <property type="entry name" value="PROTEIN_KINASE_ATP"/>
    <property type="match status" value="1"/>
</dbReference>
<dbReference type="PROSITE" id="PS50011">
    <property type="entry name" value="PROTEIN_KINASE_DOM"/>
    <property type="match status" value="1"/>
</dbReference>
<dbReference type="PANTHER" id="PTHR43289:SF34">
    <property type="entry name" value="SERINE_THREONINE-PROTEIN KINASE YBDM-RELATED"/>
    <property type="match status" value="1"/>
</dbReference>
<dbReference type="CDD" id="cd14014">
    <property type="entry name" value="STKc_PknB_like"/>
    <property type="match status" value="1"/>
</dbReference>
<dbReference type="EC" id="2.7.11.1" evidence="8"/>
<feature type="binding site" evidence="5">
    <location>
        <position position="50"/>
    </location>
    <ligand>
        <name>ATP</name>
        <dbReference type="ChEBI" id="CHEBI:30616"/>
    </ligand>
</feature>
<evidence type="ECO:0000313" key="9">
    <source>
        <dbReference type="Proteomes" id="UP000487268"/>
    </source>
</evidence>
<evidence type="ECO:0000256" key="2">
    <source>
        <dbReference type="ARBA" id="ARBA00022741"/>
    </source>
</evidence>
<keyword evidence="3 8" id="KW-0418">Kinase</keyword>